<dbReference type="GO" id="GO:0006213">
    <property type="term" value="P:pyrimidine nucleoside metabolic process"/>
    <property type="evidence" value="ECO:0007669"/>
    <property type="project" value="InterPro"/>
</dbReference>
<dbReference type="Gene3D" id="3.40.1030.10">
    <property type="entry name" value="Nucleoside phosphorylase/phosphoribosyltransferase catalytic domain"/>
    <property type="match status" value="1"/>
</dbReference>
<dbReference type="GO" id="GO:0006206">
    <property type="term" value="P:pyrimidine nucleobase metabolic process"/>
    <property type="evidence" value="ECO:0007669"/>
    <property type="project" value="InterPro"/>
</dbReference>
<dbReference type="GO" id="GO:0005829">
    <property type="term" value="C:cytosol"/>
    <property type="evidence" value="ECO:0007669"/>
    <property type="project" value="TreeGrafter"/>
</dbReference>
<dbReference type="AlphaFoldDB" id="A0A1Y1RX07"/>
<comment type="subunit">
    <text evidence="2">Homodimer.</text>
</comment>
<evidence type="ECO:0000256" key="5">
    <source>
        <dbReference type="ARBA" id="ARBA00022679"/>
    </source>
</evidence>
<evidence type="ECO:0000256" key="4">
    <source>
        <dbReference type="ARBA" id="ARBA00022676"/>
    </source>
</evidence>
<comment type="similarity">
    <text evidence="1">Belongs to the thymidine/pyrimidine-nucleoside phosphorylase family.</text>
</comment>
<dbReference type="InterPro" id="IPR000053">
    <property type="entry name" value="Thymidine/pyrmidine_PPase"/>
</dbReference>
<keyword evidence="5" id="KW-0808">Transferase</keyword>
<dbReference type="PANTHER" id="PTHR10515:SF0">
    <property type="entry name" value="THYMIDINE PHOSPHORYLASE"/>
    <property type="match status" value="1"/>
</dbReference>
<dbReference type="NCBIfam" id="NF004490">
    <property type="entry name" value="PRK05820.1"/>
    <property type="match status" value="1"/>
</dbReference>
<dbReference type="InterPro" id="IPR017872">
    <property type="entry name" value="Pyrmidine_PPase_CS"/>
</dbReference>
<dbReference type="EMBL" id="MWQY01000011">
    <property type="protein sequence ID" value="ORC34820.1"/>
    <property type="molecule type" value="Genomic_DNA"/>
</dbReference>
<sequence length="435" mass="45816">MLTAELIKKKRDNAVLSAEEIRFLINGYVSGDVPDYQMAALLMAVWFNGMNAQETYELTMAMMHSGDMVDLSSIPGVKVDKHSTGGVADTTTLVALPLVAACGGKVAKMSGRGLGHTGGTLDKLESIPGFSVSQPMARFVEIVREQGLSVIGQTGDLVPADKMLYALRDVTATIDNISLIASSIMSKKLAAGSDAIVLDVKTGSGAFMKSEEDAVALARAMVGIGKRAGKSVSAVVSDMSQPLGEAVGNALEVREAVEILQGHHGDGDLARVSLTLAARMLTASGLGTVDEAEKKLQNALSGGAGLESLKQMISAQGGDPAVCDDTGRLPAAARRYSIEATASGYVGAMETDRIGIAALLLGAGRRTKEDRIDPAVGIWMKKRLGDPVEEGEPLADFYVNDEANLEEAVSEFQRAISIEEQKPEPPKLVRTIIEE</sequence>
<dbReference type="OrthoDB" id="9763887at2"/>
<dbReference type="Pfam" id="PF02885">
    <property type="entry name" value="Glycos_trans_3N"/>
    <property type="match status" value="1"/>
</dbReference>
<dbReference type="Proteomes" id="UP000192343">
    <property type="component" value="Unassembled WGS sequence"/>
</dbReference>
<accession>A0A1Y1RX07</accession>
<dbReference type="InterPro" id="IPR000312">
    <property type="entry name" value="Glycosyl_Trfase_fam3"/>
</dbReference>
<dbReference type="SUPFAM" id="SSF54680">
    <property type="entry name" value="Pyrimidine nucleoside phosphorylase C-terminal domain"/>
    <property type="match status" value="1"/>
</dbReference>
<dbReference type="PIRSF" id="PIRSF000478">
    <property type="entry name" value="TP_PyNP"/>
    <property type="match status" value="1"/>
</dbReference>
<dbReference type="GO" id="GO:0004645">
    <property type="term" value="F:1,4-alpha-oligoglucan phosphorylase activity"/>
    <property type="evidence" value="ECO:0007669"/>
    <property type="project" value="InterPro"/>
</dbReference>
<dbReference type="SUPFAM" id="SSF47648">
    <property type="entry name" value="Nucleoside phosphorylase/phosphoribosyltransferase N-terminal domain"/>
    <property type="match status" value="1"/>
</dbReference>
<evidence type="ECO:0000259" key="7">
    <source>
        <dbReference type="SMART" id="SM00941"/>
    </source>
</evidence>
<evidence type="ECO:0000313" key="8">
    <source>
        <dbReference type="EMBL" id="ORC34820.1"/>
    </source>
</evidence>
<keyword evidence="9" id="KW-1185">Reference proteome</keyword>
<dbReference type="STRING" id="1963862.B4O97_10805"/>
<dbReference type="NCBIfam" id="NF004747">
    <property type="entry name" value="PRK06078.1"/>
    <property type="match status" value="1"/>
</dbReference>
<dbReference type="RefSeq" id="WP_083050756.1">
    <property type="nucleotide sequence ID" value="NZ_MWQY01000011.1"/>
</dbReference>
<dbReference type="SUPFAM" id="SSF52418">
    <property type="entry name" value="Nucleoside phosphorylase/phosphoribosyltransferase catalytic domain"/>
    <property type="match status" value="1"/>
</dbReference>
<name>A0A1Y1RX07_9SPIO</name>
<protein>
    <recommendedName>
        <fullName evidence="3">thymidine phosphorylase</fullName>
        <ecNumber evidence="3">2.4.2.4</ecNumber>
    </recommendedName>
</protein>
<dbReference type="PROSITE" id="PS00647">
    <property type="entry name" value="THYMID_PHOSPHORYLASE"/>
    <property type="match status" value="1"/>
</dbReference>
<dbReference type="Pfam" id="PF00591">
    <property type="entry name" value="Glycos_transf_3"/>
    <property type="match status" value="1"/>
</dbReference>
<evidence type="ECO:0000313" key="9">
    <source>
        <dbReference type="Proteomes" id="UP000192343"/>
    </source>
</evidence>
<dbReference type="InterPro" id="IPR036320">
    <property type="entry name" value="Glycosyl_Trfase_fam3_N_dom_sf"/>
</dbReference>
<evidence type="ECO:0000256" key="2">
    <source>
        <dbReference type="ARBA" id="ARBA00011738"/>
    </source>
</evidence>
<dbReference type="FunFam" id="3.40.1030.10:FF:000003">
    <property type="entry name" value="Pyrimidine-nucleoside phosphorylase"/>
    <property type="match status" value="1"/>
</dbReference>
<evidence type="ECO:0000256" key="1">
    <source>
        <dbReference type="ARBA" id="ARBA00006915"/>
    </source>
</evidence>
<proteinExistence type="inferred from homology"/>
<organism evidence="8 9">
    <name type="scientific">Marispirochaeta aestuarii</name>
    <dbReference type="NCBI Taxonomy" id="1963862"/>
    <lineage>
        <taxon>Bacteria</taxon>
        <taxon>Pseudomonadati</taxon>
        <taxon>Spirochaetota</taxon>
        <taxon>Spirochaetia</taxon>
        <taxon>Spirochaetales</taxon>
        <taxon>Spirochaetaceae</taxon>
        <taxon>Marispirochaeta</taxon>
    </lineage>
</organism>
<dbReference type="Gene3D" id="1.20.970.10">
    <property type="entry name" value="Transferase, Pyrimidine Nucleoside Phosphorylase, Chain C"/>
    <property type="match status" value="1"/>
</dbReference>
<dbReference type="InterPro" id="IPR036566">
    <property type="entry name" value="PYNP-like_C_sf"/>
</dbReference>
<dbReference type="InterPro" id="IPR013102">
    <property type="entry name" value="PYNP_C"/>
</dbReference>
<comment type="caution">
    <text evidence="8">The sequence shown here is derived from an EMBL/GenBank/DDBJ whole genome shotgun (WGS) entry which is preliminary data.</text>
</comment>
<dbReference type="EC" id="2.4.2.4" evidence="3"/>
<dbReference type="InterPro" id="IPR017459">
    <property type="entry name" value="Glycosyl_Trfase_fam3_N_dom"/>
</dbReference>
<dbReference type="Gene3D" id="3.90.1170.30">
    <property type="entry name" value="Pyrimidine nucleoside phosphorylase-like, C-terminal domain"/>
    <property type="match status" value="1"/>
</dbReference>
<dbReference type="InterPro" id="IPR018090">
    <property type="entry name" value="Pyrmidine_PPas_bac/euk"/>
</dbReference>
<gene>
    <name evidence="8" type="primary">deoA</name>
    <name evidence="8" type="ORF">B4O97_10805</name>
</gene>
<dbReference type="PANTHER" id="PTHR10515">
    <property type="entry name" value="THYMIDINE PHOSPHORYLASE"/>
    <property type="match status" value="1"/>
</dbReference>
<reference evidence="8 9" key="1">
    <citation type="submission" date="2017-03" db="EMBL/GenBank/DDBJ databases">
        <title>Draft Genome sequence of Marispirochaeta sp. strain JC444.</title>
        <authorList>
            <person name="Shivani Y."/>
            <person name="Subhash Y."/>
            <person name="Sasikala C."/>
            <person name="Ramana C."/>
        </authorList>
    </citation>
    <scope>NUCLEOTIDE SEQUENCE [LARGE SCALE GENOMIC DNA]</scope>
    <source>
        <strain evidence="8 9">JC444</strain>
    </source>
</reference>
<evidence type="ECO:0000256" key="6">
    <source>
        <dbReference type="ARBA" id="ARBA00048550"/>
    </source>
</evidence>
<dbReference type="Pfam" id="PF07831">
    <property type="entry name" value="PYNP_C"/>
    <property type="match status" value="1"/>
</dbReference>
<keyword evidence="4" id="KW-0328">Glycosyltransferase</keyword>
<feature type="domain" description="Pyrimidine nucleoside phosphorylase C-terminal" evidence="7">
    <location>
        <begin position="345"/>
        <end position="419"/>
    </location>
</feature>
<comment type="catalytic activity">
    <reaction evidence="6">
        <text>thymidine + phosphate = 2-deoxy-alpha-D-ribose 1-phosphate + thymine</text>
        <dbReference type="Rhea" id="RHEA:16037"/>
        <dbReference type="ChEBI" id="CHEBI:17748"/>
        <dbReference type="ChEBI" id="CHEBI:17821"/>
        <dbReference type="ChEBI" id="CHEBI:43474"/>
        <dbReference type="ChEBI" id="CHEBI:57259"/>
        <dbReference type="EC" id="2.4.2.4"/>
    </reaction>
</comment>
<evidence type="ECO:0000256" key="3">
    <source>
        <dbReference type="ARBA" id="ARBA00011892"/>
    </source>
</evidence>
<dbReference type="NCBIfam" id="TIGR02644">
    <property type="entry name" value="Y_phosphoryl"/>
    <property type="match status" value="1"/>
</dbReference>
<dbReference type="SMART" id="SM00941">
    <property type="entry name" value="PYNP_C"/>
    <property type="match status" value="1"/>
</dbReference>
<dbReference type="GO" id="GO:0009032">
    <property type="term" value="F:thymidine phosphorylase activity"/>
    <property type="evidence" value="ECO:0007669"/>
    <property type="project" value="UniProtKB-EC"/>
</dbReference>
<dbReference type="InterPro" id="IPR035902">
    <property type="entry name" value="Nuc_phospho_transferase"/>
</dbReference>